<evidence type="ECO:0000256" key="1">
    <source>
        <dbReference type="SAM" id="Coils"/>
    </source>
</evidence>
<evidence type="ECO:0000313" key="4">
    <source>
        <dbReference type="EMBL" id="GGC21925.1"/>
    </source>
</evidence>
<dbReference type="Pfam" id="PF14257">
    <property type="entry name" value="DUF4349"/>
    <property type="match status" value="1"/>
</dbReference>
<dbReference type="PROSITE" id="PS51257">
    <property type="entry name" value="PROKAR_LIPOPROTEIN"/>
    <property type="match status" value="1"/>
</dbReference>
<feature type="coiled-coil region" evidence="1">
    <location>
        <begin position="202"/>
        <end position="236"/>
    </location>
</feature>
<keyword evidence="2" id="KW-0812">Transmembrane</keyword>
<keyword evidence="2" id="KW-0472">Membrane</keyword>
<reference evidence="5" key="1">
    <citation type="journal article" date="2019" name="Int. J. Syst. Evol. Microbiol.">
        <title>The Global Catalogue of Microorganisms (GCM) 10K type strain sequencing project: providing services to taxonomists for standard genome sequencing and annotation.</title>
        <authorList>
            <consortium name="The Broad Institute Genomics Platform"/>
            <consortium name="The Broad Institute Genome Sequencing Center for Infectious Disease"/>
            <person name="Wu L."/>
            <person name="Ma J."/>
        </authorList>
    </citation>
    <scope>NUCLEOTIDE SEQUENCE [LARGE SCALE GENOMIC DNA]</scope>
    <source>
        <strain evidence="5">CCM 7132</strain>
    </source>
</reference>
<evidence type="ECO:0000256" key="2">
    <source>
        <dbReference type="SAM" id="Phobius"/>
    </source>
</evidence>
<gene>
    <name evidence="4" type="ORF">GCM10007207_03950</name>
</gene>
<keyword evidence="1" id="KW-0175">Coiled coil</keyword>
<dbReference type="InterPro" id="IPR025645">
    <property type="entry name" value="DUF4349"/>
</dbReference>
<dbReference type="EMBL" id="BMCH01000001">
    <property type="protein sequence ID" value="GGC21925.1"/>
    <property type="molecule type" value="Genomic_DNA"/>
</dbReference>
<dbReference type="Proteomes" id="UP000637769">
    <property type="component" value="Unassembled WGS sequence"/>
</dbReference>
<proteinExistence type="predicted"/>
<keyword evidence="5" id="KW-1185">Reference proteome</keyword>
<dbReference type="RefSeq" id="WP_188425070.1">
    <property type="nucleotide sequence ID" value="NZ_BMCH01000001.1"/>
</dbReference>
<organism evidence="4 5">
    <name type="scientific">Asaia siamensis</name>
    <dbReference type="NCBI Taxonomy" id="110479"/>
    <lineage>
        <taxon>Bacteria</taxon>
        <taxon>Pseudomonadati</taxon>
        <taxon>Pseudomonadota</taxon>
        <taxon>Alphaproteobacteria</taxon>
        <taxon>Acetobacterales</taxon>
        <taxon>Acetobacteraceae</taxon>
        <taxon>Asaia</taxon>
    </lineage>
</organism>
<protein>
    <recommendedName>
        <fullName evidence="3">DUF4349 domain-containing protein</fullName>
    </recommendedName>
</protein>
<accession>A0ABQ1LCF1</accession>
<feature type="domain" description="DUF4349" evidence="3">
    <location>
        <begin position="72"/>
        <end position="287"/>
    </location>
</feature>
<feature type="transmembrane region" description="Helical" evidence="2">
    <location>
        <begin position="270"/>
        <end position="292"/>
    </location>
</feature>
<evidence type="ECO:0000313" key="5">
    <source>
        <dbReference type="Proteomes" id="UP000637769"/>
    </source>
</evidence>
<evidence type="ECO:0000259" key="3">
    <source>
        <dbReference type="Pfam" id="PF14257"/>
    </source>
</evidence>
<name>A0ABQ1LCF1_9PROT</name>
<comment type="caution">
    <text evidence="4">The sequence shown here is derived from an EMBL/GenBank/DDBJ whole genome shotgun (WGS) entry which is preliminary data.</text>
</comment>
<sequence>MMKQKIRYSLRRLAGPVVLGVVLASLAGCKHRHGENRRTEMSYGSFSLQHAPSPIPAAMRFSMRGKVGQGNIAYEHSLALRVSADKVGAHLATLRDYCLAQQGCELVSASEDAEDQNEGSENRSARLSARLPHDKVEAFLKIAAAPLAGETADAVVTQSLRTSERDLNREVTDVDRRLAQMTAYRDRLEVLEAQSAGKTDDLIKVAKELSEAQSTLESALKEKKDLSRQVDTEEVNVTYRSAHENLGPLRQRWKDSGALLSETLADLWDFLIQAVVWAPLVVIGLLIVRRAIRHGWFSRK</sequence>
<keyword evidence="2" id="KW-1133">Transmembrane helix</keyword>